<sequence>MIWSTIANLVDEEQCARKGFNPSLTCGSCESLAQFQLQILNESCNECCQKTADAVITQKYRKANLVVCR</sequence>
<dbReference type="WBParaSite" id="nRc.2.0.1.t26543-RA">
    <property type="protein sequence ID" value="nRc.2.0.1.t26543-RA"/>
    <property type="gene ID" value="nRc.2.0.1.g26543"/>
</dbReference>
<dbReference type="GO" id="GO:0005788">
    <property type="term" value="C:endoplasmic reticulum lumen"/>
    <property type="evidence" value="ECO:0007669"/>
    <property type="project" value="TreeGrafter"/>
</dbReference>
<dbReference type="PANTHER" id="PTHR13077">
    <property type="entry name" value="SELENOPROTEIN F"/>
    <property type="match status" value="1"/>
</dbReference>
<reference evidence="2" key="1">
    <citation type="submission" date="2022-11" db="UniProtKB">
        <authorList>
            <consortium name="WormBaseParasite"/>
        </authorList>
    </citation>
    <scope>IDENTIFICATION</scope>
</reference>
<proteinExistence type="predicted"/>
<dbReference type="GO" id="GO:0016491">
    <property type="term" value="F:oxidoreductase activity"/>
    <property type="evidence" value="ECO:0007669"/>
    <property type="project" value="TreeGrafter"/>
</dbReference>
<dbReference type="PANTHER" id="PTHR13077:SF6">
    <property type="entry name" value="SELENOPROTEIN F"/>
    <property type="match status" value="1"/>
</dbReference>
<evidence type="ECO:0000313" key="1">
    <source>
        <dbReference type="Proteomes" id="UP000887565"/>
    </source>
</evidence>
<organism evidence="1 2">
    <name type="scientific">Romanomermis culicivorax</name>
    <name type="common">Nematode worm</name>
    <dbReference type="NCBI Taxonomy" id="13658"/>
    <lineage>
        <taxon>Eukaryota</taxon>
        <taxon>Metazoa</taxon>
        <taxon>Ecdysozoa</taxon>
        <taxon>Nematoda</taxon>
        <taxon>Enoplea</taxon>
        <taxon>Dorylaimia</taxon>
        <taxon>Mermithida</taxon>
        <taxon>Mermithoidea</taxon>
        <taxon>Mermithidae</taxon>
        <taxon>Romanomermis</taxon>
    </lineage>
</organism>
<dbReference type="InterPro" id="IPR039992">
    <property type="entry name" value="Sep15_SelM"/>
</dbReference>
<name>A0A915JKA8_ROMCU</name>
<protein>
    <submittedName>
        <fullName evidence="2">Uncharacterized protein</fullName>
    </submittedName>
</protein>
<keyword evidence="1" id="KW-1185">Reference proteome</keyword>
<dbReference type="AlphaFoldDB" id="A0A915JKA8"/>
<evidence type="ECO:0000313" key="2">
    <source>
        <dbReference type="WBParaSite" id="nRc.2.0.1.t26543-RA"/>
    </source>
</evidence>
<dbReference type="Proteomes" id="UP000887565">
    <property type="component" value="Unplaced"/>
</dbReference>
<accession>A0A915JKA8</accession>